<evidence type="ECO:0000313" key="1">
    <source>
        <dbReference type="EMBL" id="ABD44516.1"/>
    </source>
</evidence>
<name>Q2GHK4_EHRCR</name>
<dbReference type="STRING" id="205920.ECH_0258"/>
<dbReference type="EMBL" id="CP000236">
    <property type="protein sequence ID" value="ABD44516.1"/>
    <property type="molecule type" value="Genomic_DNA"/>
</dbReference>
<keyword evidence="2" id="KW-1185">Reference proteome</keyword>
<dbReference type="KEGG" id="ech:ECH_0258"/>
<dbReference type="HOGENOM" id="CLU_3364705_0_0_5"/>
<organism evidence="1 2">
    <name type="scientific">Ehrlichia chaffeensis (strain ATCC CRL-10679 / Arkansas)</name>
    <dbReference type="NCBI Taxonomy" id="205920"/>
    <lineage>
        <taxon>Bacteria</taxon>
        <taxon>Pseudomonadati</taxon>
        <taxon>Pseudomonadota</taxon>
        <taxon>Alphaproteobacteria</taxon>
        <taxon>Rickettsiales</taxon>
        <taxon>Anaplasmataceae</taxon>
        <taxon>Ehrlichia</taxon>
    </lineage>
</organism>
<gene>
    <name evidence="1" type="ordered locus">ECH_0258</name>
</gene>
<reference evidence="1 2" key="1">
    <citation type="journal article" date="2006" name="PLoS Genet.">
        <title>Comparative genomics of emerging human ehrlichiosis agents.</title>
        <authorList>
            <person name="Dunning Hotopp J.C."/>
            <person name="Lin M."/>
            <person name="Madupu R."/>
            <person name="Crabtree J."/>
            <person name="Angiuoli S.V."/>
            <person name="Eisen J.A."/>
            <person name="Seshadri R."/>
            <person name="Ren Q."/>
            <person name="Wu M."/>
            <person name="Utterback T.R."/>
            <person name="Smith S."/>
            <person name="Lewis M."/>
            <person name="Khouri H."/>
            <person name="Zhang C."/>
            <person name="Niu H."/>
            <person name="Lin Q."/>
            <person name="Ohashi N."/>
            <person name="Zhi N."/>
            <person name="Nelson W."/>
            <person name="Brinkac L.M."/>
            <person name="Dodson R.J."/>
            <person name="Rosovitz M.J."/>
            <person name="Sundaram J."/>
            <person name="Daugherty S.C."/>
            <person name="Davidsen T."/>
            <person name="Durkin A.S."/>
            <person name="Gwinn M."/>
            <person name="Haft D.H."/>
            <person name="Selengut J.D."/>
            <person name="Sullivan S.A."/>
            <person name="Zafar N."/>
            <person name="Zhou L."/>
            <person name="Benahmed F."/>
            <person name="Forberger H."/>
            <person name="Halpin R."/>
            <person name="Mulligan S."/>
            <person name="Robinson J."/>
            <person name="White O."/>
            <person name="Rikihisa Y."/>
            <person name="Tettelin H."/>
        </authorList>
    </citation>
    <scope>NUCLEOTIDE SEQUENCE [LARGE SCALE GENOMIC DNA]</scope>
    <source>
        <strain evidence="2">ATCC CRL-10679 / Arkansas</strain>
    </source>
</reference>
<evidence type="ECO:0000313" key="2">
    <source>
        <dbReference type="Proteomes" id="UP000008320"/>
    </source>
</evidence>
<proteinExistence type="predicted"/>
<accession>Q2GHK4</accession>
<dbReference type="Proteomes" id="UP000008320">
    <property type="component" value="Chromosome"/>
</dbReference>
<protein>
    <submittedName>
        <fullName evidence="1">Uncharacterized protein</fullName>
    </submittedName>
</protein>
<dbReference type="AlphaFoldDB" id="Q2GHK4"/>
<sequence length="35" mass="4128">MHHTITLEDIIIVILLTLQEDKVDNFIHSVLIMLR</sequence>